<dbReference type="EMBL" id="JAROKS010000007">
    <property type="protein sequence ID" value="KAK1802055.1"/>
    <property type="molecule type" value="Genomic_DNA"/>
</dbReference>
<evidence type="ECO:0000313" key="1">
    <source>
        <dbReference type="EMBL" id="KAK1802055.1"/>
    </source>
</evidence>
<keyword evidence="2" id="KW-1185">Reference proteome</keyword>
<proteinExistence type="predicted"/>
<protein>
    <submittedName>
        <fullName evidence="1">Uncharacterized protein</fullName>
    </submittedName>
</protein>
<sequence>MCVFIKENFYKMHVSQGLSVSGGAPCEEQYHWDRHAGVRQGTRQRLAGLGGTLTEAPNVCGDLAGCLSHVLSLTSGPSAAHYIPVIILMASRAEFGGKGGPGRHAAARRSRLGAVGELGPATAGSQVQGPRGELLLLSMLPLGWPLNPHYFTKHLRQLWQELRAVAGERGRKHVFAHVCSETRDVMSACGCNGTCRFPVLAQSPGKRGSAAGKYPEWFPDCAKRACVPLLVLRNGRGQPGACRQLLKQDIKDITKETSANISTSPLQTCTTLIGPFAPNGPVGWARGGPRYRALLHRPSPSAMLLPSLPLFSPSFFAGRRGGQMAIDFSSADIHPPLVKGMPPLPSPLCKGSELYQWPLGEDEYVIMFKVKRGYKVIKTWKERERKGEGEIERTE</sequence>
<dbReference type="AlphaFoldDB" id="A0AAD8ZR70"/>
<accession>A0AAD8ZR70</accession>
<name>A0AAD8ZR70_9TELE</name>
<reference evidence="1" key="1">
    <citation type="submission" date="2023-03" db="EMBL/GenBank/DDBJ databases">
        <title>Electrophorus voltai genome.</title>
        <authorList>
            <person name="Bian C."/>
        </authorList>
    </citation>
    <scope>NUCLEOTIDE SEQUENCE</scope>
    <source>
        <strain evidence="1">CB-2022</strain>
        <tissue evidence="1">Muscle</tissue>
    </source>
</reference>
<organism evidence="1 2">
    <name type="scientific">Electrophorus voltai</name>
    <dbReference type="NCBI Taxonomy" id="2609070"/>
    <lineage>
        <taxon>Eukaryota</taxon>
        <taxon>Metazoa</taxon>
        <taxon>Chordata</taxon>
        <taxon>Craniata</taxon>
        <taxon>Vertebrata</taxon>
        <taxon>Euteleostomi</taxon>
        <taxon>Actinopterygii</taxon>
        <taxon>Neopterygii</taxon>
        <taxon>Teleostei</taxon>
        <taxon>Ostariophysi</taxon>
        <taxon>Gymnotiformes</taxon>
        <taxon>Gymnotoidei</taxon>
        <taxon>Gymnotidae</taxon>
        <taxon>Electrophorus</taxon>
    </lineage>
</organism>
<gene>
    <name evidence="1" type="ORF">P4O66_004398</name>
</gene>
<dbReference type="Proteomes" id="UP001239994">
    <property type="component" value="Unassembled WGS sequence"/>
</dbReference>
<evidence type="ECO:0000313" key="2">
    <source>
        <dbReference type="Proteomes" id="UP001239994"/>
    </source>
</evidence>
<comment type="caution">
    <text evidence="1">The sequence shown here is derived from an EMBL/GenBank/DDBJ whole genome shotgun (WGS) entry which is preliminary data.</text>
</comment>